<organism evidence="3 4">
    <name type="scientific">Aspergillus sclerotiicarbonarius (strain CBS 121057 / IBT 28362)</name>
    <dbReference type="NCBI Taxonomy" id="1448318"/>
    <lineage>
        <taxon>Eukaryota</taxon>
        <taxon>Fungi</taxon>
        <taxon>Dikarya</taxon>
        <taxon>Ascomycota</taxon>
        <taxon>Pezizomycotina</taxon>
        <taxon>Eurotiomycetes</taxon>
        <taxon>Eurotiomycetidae</taxon>
        <taxon>Eurotiales</taxon>
        <taxon>Aspergillaceae</taxon>
        <taxon>Aspergillus</taxon>
        <taxon>Aspergillus subgen. Circumdati</taxon>
    </lineage>
</organism>
<feature type="transmembrane region" description="Helical" evidence="2">
    <location>
        <begin position="39"/>
        <end position="67"/>
    </location>
</feature>
<keyword evidence="2" id="KW-1133">Transmembrane helix</keyword>
<evidence type="ECO:0000313" key="4">
    <source>
        <dbReference type="Proteomes" id="UP000248423"/>
    </source>
</evidence>
<gene>
    <name evidence="3" type="ORF">BO78DRAFT_364206</name>
</gene>
<dbReference type="VEuPathDB" id="FungiDB:BO78DRAFT_364206"/>
<dbReference type="PANTHER" id="PTHR38421:SF1">
    <property type="entry name" value="TRANSMEMBRANE PROTEIN"/>
    <property type="match status" value="1"/>
</dbReference>
<protein>
    <submittedName>
        <fullName evidence="3">Transmembrane protein UsgS</fullName>
    </submittedName>
</protein>
<feature type="transmembrane region" description="Helical" evidence="2">
    <location>
        <begin position="273"/>
        <end position="297"/>
    </location>
</feature>
<evidence type="ECO:0000313" key="3">
    <source>
        <dbReference type="EMBL" id="PYI08818.1"/>
    </source>
</evidence>
<sequence>MGNFDHNAVIRGFQLTVVATVRALRNPDLFKYDHFRQAAFAVAVGVAVELLIQIPIIGLKFILWFLSWIIDLESVTWDDSLIDGLEFLSKSVLQVPFLIMSLMRYITPTLDEIFMESLKWVDSTYVDKHKAEDPNTLRAMYYPNLTLYSTTDGKVKSTEPKKPAKERILVFLRRSGQRAAMLLGVSILSLVPVVGRFATPAASFYAFKGVVGTTPAAVVFGAGLIFPKSYVVSFLHSFYASRTLMREMLDPYFSRVPFTRDQRARWFADREGVLFGFAFAFTVVLKTPFIGVLLYGVTQAATAYLVTKVTDPPPSPAEKEGFAETQVTWKNKHEFLRLPLDNIDQLNKAQEEEKPGAPEAPGRKFA</sequence>
<evidence type="ECO:0000256" key="2">
    <source>
        <dbReference type="SAM" id="Phobius"/>
    </source>
</evidence>
<reference evidence="3 4" key="1">
    <citation type="submission" date="2018-02" db="EMBL/GenBank/DDBJ databases">
        <title>The genomes of Aspergillus section Nigri reveals drivers in fungal speciation.</title>
        <authorList>
            <consortium name="DOE Joint Genome Institute"/>
            <person name="Vesth T.C."/>
            <person name="Nybo J."/>
            <person name="Theobald S."/>
            <person name="Brandl J."/>
            <person name="Frisvad J.C."/>
            <person name="Nielsen K.F."/>
            <person name="Lyhne E.K."/>
            <person name="Kogle M.E."/>
            <person name="Kuo A."/>
            <person name="Riley R."/>
            <person name="Clum A."/>
            <person name="Nolan M."/>
            <person name="Lipzen A."/>
            <person name="Salamov A."/>
            <person name="Henrissat B."/>
            <person name="Wiebenga A."/>
            <person name="De vries R.P."/>
            <person name="Grigoriev I.V."/>
            <person name="Mortensen U.H."/>
            <person name="Andersen M.R."/>
            <person name="Baker S.E."/>
        </authorList>
    </citation>
    <scope>NUCLEOTIDE SEQUENCE [LARGE SCALE GENOMIC DNA]</scope>
    <source>
        <strain evidence="3 4">CBS 121057</strain>
    </source>
</reference>
<keyword evidence="2" id="KW-0472">Membrane</keyword>
<dbReference type="Proteomes" id="UP000248423">
    <property type="component" value="Unassembled WGS sequence"/>
</dbReference>
<keyword evidence="2 3" id="KW-0812">Transmembrane</keyword>
<dbReference type="OrthoDB" id="10041630at2759"/>
<dbReference type="AlphaFoldDB" id="A0A319EPT5"/>
<feature type="transmembrane region" description="Helical" evidence="2">
    <location>
        <begin position="218"/>
        <end position="239"/>
    </location>
</feature>
<evidence type="ECO:0000256" key="1">
    <source>
        <dbReference type="SAM" id="MobiDB-lite"/>
    </source>
</evidence>
<proteinExistence type="predicted"/>
<keyword evidence="4" id="KW-1185">Reference proteome</keyword>
<dbReference type="PANTHER" id="PTHR38421">
    <property type="entry name" value="TRANSMEMBRANE PROTEIN USGS"/>
    <property type="match status" value="1"/>
</dbReference>
<name>A0A319EPT5_ASPSB</name>
<accession>A0A319EPT5</accession>
<feature type="transmembrane region" description="Helical" evidence="2">
    <location>
        <begin position="179"/>
        <end position="198"/>
    </location>
</feature>
<feature type="region of interest" description="Disordered" evidence="1">
    <location>
        <begin position="346"/>
        <end position="366"/>
    </location>
</feature>
<dbReference type="EMBL" id="KZ826332">
    <property type="protein sequence ID" value="PYI08818.1"/>
    <property type="molecule type" value="Genomic_DNA"/>
</dbReference>